<proteinExistence type="predicted"/>
<reference evidence="1" key="1">
    <citation type="journal article" date="2015" name="PLoS ONE">
        <title>Life-style and genome structure of marine pseudoalteromonas siphovirus b8b isolated from the northwestern mediterranean sea.</title>
        <authorList>
            <person name="Lara E."/>
            <person name="Holmfeldt K."/>
            <person name="Solonenko N."/>
            <person name="Sa E.L."/>
            <person name="Ignacio-Espinoza J.C."/>
            <person name="Cornejo-Castillo F.M."/>
            <person name="Verberkmoes N.C."/>
            <person name="Vaque D."/>
            <person name="Sullivan M.B."/>
            <person name="Acinas S.G."/>
        </authorList>
    </citation>
    <scope>NUCLEOTIDE SEQUENCE [LARGE SCALE GENOMIC DNA]</scope>
</reference>
<protein>
    <submittedName>
        <fullName evidence="1">Uncharacterized protein</fullName>
    </submittedName>
</protein>
<evidence type="ECO:0000313" key="1">
    <source>
        <dbReference type="EMBL" id="AII27479.1"/>
    </source>
</evidence>
<accession>A0A076GC70</accession>
<gene>
    <name evidence="1" type="ORF">B8b_028</name>
</gene>
<name>A0A076GC70_9CAUD</name>
<organism evidence="1">
    <name type="scientific">Pseudoalteromonas phage B8b</name>
    <dbReference type="NCBI Taxonomy" id="1506997"/>
    <lineage>
        <taxon>Viruses</taxon>
        <taxon>Duplodnaviria</taxon>
        <taxon>Heunggongvirae</taxon>
        <taxon>Uroviricota</taxon>
        <taxon>Caudoviricetes</taxon>
    </lineage>
</organism>
<dbReference type="EMBL" id="KJ944830">
    <property type="protein sequence ID" value="AII27479.1"/>
    <property type="molecule type" value="Genomic_DNA"/>
</dbReference>
<sequence>MIELNLQGLYGIAKGNNVKLYIGRDNIYRPFPGNDIKLNLDGVYSPPAGNEVVLRFGGVELPTTGYIPTSDLMLINQPYIPTADLEIGVPPPPPPVNITLVSYGNKLGWGVARPVDTGTNCTYGRTDKVDTIVGISYGQSAPLNTTILVRQQVQFISIDNGYKLPASPFANHADSHYKLTNQRLLAPTDLHTKLSLERRFIQADTGYSNQWGQGTPADVDYTFRHNAVRLNGVERVPIFEGVISGYIPSGDIELKAIPYIPSADLAVQNIQSGDTKFIPYEKPNGDEVILSFNEQYETPLGNNIRFIFGVEDTSTADRVLVGFERTPLQPTGSPFKAGFGKASVQIDKSQTFAWGYGLNNFVIGGVTTIPSRPDPVIPPEPDPPIVHINYEVYRVVNTVNITVRPSGQFLDFDNFSITRDVESFAWTCTFDLLTLESYNLVRPVGRALQTIDININGTIFTVFVGKANTSVRSTANGTTRVYRCTAWSNLKRLSYPYARRRSFSDSQARTAAQIATNELTGTGFTVDWQTVDWQVPVGVHTYQNKTSLGAVLGVVNAIGGVIVPDLSENAFTVRPYYPVSPWNWDDPLTQINREMNESQFFSIDNDTIPRDNPNGVYVYGQEQGVGVFAVCLGTPGNELLPDVVDRYITANTAGQERGRIEVARNSFIELIPMTTYVDENGIIMPQELIEFTALDDTTWRGMVVQTTVNCSRVGTALTQQITIARFFDG</sequence>